<gene>
    <name evidence="2" type="ORF">SAMN05421593_1605</name>
</gene>
<keyword evidence="2" id="KW-0418">Kinase</keyword>
<evidence type="ECO:0000259" key="1">
    <source>
        <dbReference type="Pfam" id="PF00027"/>
    </source>
</evidence>
<dbReference type="InterPro" id="IPR014710">
    <property type="entry name" value="RmlC-like_jellyroll"/>
</dbReference>
<dbReference type="InterPro" id="IPR018490">
    <property type="entry name" value="cNMP-bd_dom_sf"/>
</dbReference>
<dbReference type="STRING" id="680127.SAMN05421593_1605"/>
<dbReference type="Proteomes" id="UP000198561">
    <property type="component" value="Unassembled WGS sequence"/>
</dbReference>
<organism evidence="2 3">
    <name type="scientific">Chryseobacterium culicis</name>
    <dbReference type="NCBI Taxonomy" id="680127"/>
    <lineage>
        <taxon>Bacteria</taxon>
        <taxon>Pseudomonadati</taxon>
        <taxon>Bacteroidota</taxon>
        <taxon>Flavobacteriia</taxon>
        <taxon>Flavobacteriales</taxon>
        <taxon>Weeksellaceae</taxon>
        <taxon>Chryseobacterium group</taxon>
        <taxon>Chryseobacterium</taxon>
    </lineage>
</organism>
<dbReference type="RefSeq" id="WP_089691007.1">
    <property type="nucleotide sequence ID" value="NZ_FNWQ01000002.1"/>
</dbReference>
<dbReference type="InterPro" id="IPR000595">
    <property type="entry name" value="cNMP-bd_dom"/>
</dbReference>
<sequence length="200" mass="23623">MTDTDTILSQLIEHFREIVSLEDQDIPCITSKLEIISLKKKEYLLREGQVSRHMRFIAKGSLYAYHIDEKGKENTTQLGIENWWVNDLYSYLCGLPSRMFIQANEDTTIIQISKSNLDLLYTEVPAISEFWRLKMQSAYVTLQERTFEHSRVDAYTKYRTFVTAYRTIEQRFPQYMIASYLGITVEYLSYLRKKHLSDVS</sequence>
<feature type="domain" description="Cyclic nucleotide-binding" evidence="1">
    <location>
        <begin position="37"/>
        <end position="118"/>
    </location>
</feature>
<evidence type="ECO:0000313" key="2">
    <source>
        <dbReference type="EMBL" id="SEH31915.1"/>
    </source>
</evidence>
<evidence type="ECO:0000313" key="3">
    <source>
        <dbReference type="Proteomes" id="UP000198561"/>
    </source>
</evidence>
<name>A0A1H6HCJ2_CHRCI</name>
<dbReference type="EMBL" id="FNWQ01000002">
    <property type="protein sequence ID" value="SEH31915.1"/>
    <property type="molecule type" value="Genomic_DNA"/>
</dbReference>
<dbReference type="OrthoDB" id="1092431at2"/>
<dbReference type="AlphaFoldDB" id="A0A1H6HCJ2"/>
<protein>
    <submittedName>
        <fullName evidence="2">cAMP-binding domain of CRP or a regulatory subunit of cAMP-dependent protein kinases</fullName>
    </submittedName>
</protein>
<keyword evidence="2" id="KW-0808">Transferase</keyword>
<dbReference type="CDD" id="cd00038">
    <property type="entry name" value="CAP_ED"/>
    <property type="match status" value="1"/>
</dbReference>
<dbReference type="Gene3D" id="2.60.120.10">
    <property type="entry name" value="Jelly Rolls"/>
    <property type="match status" value="1"/>
</dbReference>
<dbReference type="GO" id="GO:0016301">
    <property type="term" value="F:kinase activity"/>
    <property type="evidence" value="ECO:0007669"/>
    <property type="project" value="UniProtKB-KW"/>
</dbReference>
<dbReference type="SUPFAM" id="SSF51206">
    <property type="entry name" value="cAMP-binding domain-like"/>
    <property type="match status" value="1"/>
</dbReference>
<dbReference type="Pfam" id="PF00027">
    <property type="entry name" value="cNMP_binding"/>
    <property type="match status" value="1"/>
</dbReference>
<proteinExistence type="predicted"/>
<reference evidence="2 3" key="1">
    <citation type="submission" date="2016-10" db="EMBL/GenBank/DDBJ databases">
        <authorList>
            <person name="de Groot N.N."/>
        </authorList>
    </citation>
    <scope>NUCLEOTIDE SEQUENCE [LARGE SCALE GENOMIC DNA]</scope>
    <source>
        <strain evidence="2 3">DSM 23031</strain>
    </source>
</reference>
<accession>A0A1H6HCJ2</accession>